<proteinExistence type="predicted"/>
<accession>A0A499USF9</accession>
<sequence length="123" mass="13171">MPHSGTWFAWIDGFGTTHTDKLAQKVTIPADCTHAHLAFYLHFDTAETQAGAHDTMTTVVLDSSGTAHPLATWSNTDAAPGFTLRTFDLSAYAGQTVTLRFSGTEDSSLQTSFVIDDASLSTS</sequence>
<name>A0A499USF9_9ACTN</name>
<dbReference type="Proteomes" id="UP000463951">
    <property type="component" value="Chromosome"/>
</dbReference>
<reference evidence="1 2" key="1">
    <citation type="journal article" date="2020" name="Int. J. Syst. Evol. Microbiol.">
        <title>Reclassification of Streptomyces castelarensis and Streptomyces sporoclivatus as later heterotypic synonyms of Streptomyces antimycoticus.</title>
        <authorList>
            <person name="Komaki H."/>
            <person name="Tamura T."/>
        </authorList>
    </citation>
    <scope>NUCLEOTIDE SEQUENCE [LARGE SCALE GENOMIC DNA]</scope>
    <source>
        <strain evidence="1 2">NBRC 100767</strain>
    </source>
</reference>
<evidence type="ECO:0008006" key="3">
    <source>
        <dbReference type="Google" id="ProtNLM"/>
    </source>
</evidence>
<gene>
    <name evidence="1" type="ORF">SSPO_077930</name>
</gene>
<organism evidence="1 2">
    <name type="scientific">Streptomyces antimycoticus</name>
    <dbReference type="NCBI Taxonomy" id="68175"/>
    <lineage>
        <taxon>Bacteria</taxon>
        <taxon>Bacillati</taxon>
        <taxon>Actinomycetota</taxon>
        <taxon>Actinomycetes</taxon>
        <taxon>Kitasatosporales</taxon>
        <taxon>Streptomycetaceae</taxon>
        <taxon>Streptomyces</taxon>
        <taxon>Streptomyces violaceusniger group</taxon>
    </lineage>
</organism>
<evidence type="ECO:0000313" key="2">
    <source>
        <dbReference type="Proteomes" id="UP000463951"/>
    </source>
</evidence>
<protein>
    <recommendedName>
        <fullName evidence="3">MAM domain-containing protein</fullName>
    </recommendedName>
</protein>
<evidence type="ECO:0000313" key="1">
    <source>
        <dbReference type="EMBL" id="BBJ45075.1"/>
    </source>
</evidence>
<dbReference type="AlphaFoldDB" id="A0A499USF9"/>
<dbReference type="EMBL" id="AP019620">
    <property type="protein sequence ID" value="BBJ45075.1"/>
    <property type="molecule type" value="Genomic_DNA"/>
</dbReference>